<keyword evidence="3" id="KW-1185">Reference proteome</keyword>
<gene>
    <name evidence="2" type="ORF">Daesc_008500</name>
</gene>
<dbReference type="Proteomes" id="UP001369815">
    <property type="component" value="Unassembled WGS sequence"/>
</dbReference>
<comment type="caution">
    <text evidence="2">The sequence shown here is derived from an EMBL/GenBank/DDBJ whole genome shotgun (WGS) entry which is preliminary data.</text>
</comment>
<sequence>MPSFQQQQQQTADTAEMKQEVTNKTLTNQAKESKEVLSATREELEKTVTSGRQNGLEWSQIPQNRRRDPLTGRLLAQDVEPCLRCIEKGLTCTLKFIGTEKEAKCAACKRSNSDYCIRQRAPKKCLKFFGYPWNSPNYFTLDEGPSSVEMEEILKEHFLGLNRCALDEYSYISGSIQTALPPFNGSDLPVAVRPKNYESTSWEDILPAPGNKSIIRRIEEEQEEEEKGEAKYVRTPFTSMLTTPRSPMFAAPVRAIKYLQDARRYPPRKIHVTEYLADTGQNWGS</sequence>
<protein>
    <submittedName>
        <fullName evidence="2">Uncharacterized protein</fullName>
    </submittedName>
</protein>
<feature type="compositionally biased region" description="Basic and acidic residues" evidence="1">
    <location>
        <begin position="31"/>
        <end position="46"/>
    </location>
</feature>
<dbReference type="AlphaFoldDB" id="A0AAX6MCI0"/>
<feature type="region of interest" description="Disordered" evidence="1">
    <location>
        <begin position="1"/>
        <end position="63"/>
    </location>
</feature>
<evidence type="ECO:0000256" key="1">
    <source>
        <dbReference type="SAM" id="MobiDB-lite"/>
    </source>
</evidence>
<organism evidence="2 3">
    <name type="scientific">Daldinia eschscholtzii</name>
    <dbReference type="NCBI Taxonomy" id="292717"/>
    <lineage>
        <taxon>Eukaryota</taxon>
        <taxon>Fungi</taxon>
        <taxon>Dikarya</taxon>
        <taxon>Ascomycota</taxon>
        <taxon>Pezizomycotina</taxon>
        <taxon>Sordariomycetes</taxon>
        <taxon>Xylariomycetidae</taxon>
        <taxon>Xylariales</taxon>
        <taxon>Hypoxylaceae</taxon>
        <taxon>Daldinia</taxon>
    </lineage>
</organism>
<name>A0AAX6MCI0_9PEZI</name>
<feature type="compositionally biased region" description="Low complexity" evidence="1">
    <location>
        <begin position="1"/>
        <end position="10"/>
    </location>
</feature>
<accession>A0AAX6MCI0</accession>
<dbReference type="EMBL" id="JBANMG010000008">
    <property type="protein sequence ID" value="KAK6950174.1"/>
    <property type="molecule type" value="Genomic_DNA"/>
</dbReference>
<evidence type="ECO:0000313" key="3">
    <source>
        <dbReference type="Proteomes" id="UP001369815"/>
    </source>
</evidence>
<proteinExistence type="predicted"/>
<reference evidence="2 3" key="1">
    <citation type="journal article" date="2024" name="Front Chem Biol">
        <title>Unveiling the potential of Daldinia eschscholtzii MFLUCC 19-0629 through bioactivity and bioinformatics studies for enhanced sustainable agriculture production.</title>
        <authorList>
            <person name="Brooks S."/>
            <person name="Weaver J.A."/>
            <person name="Klomchit A."/>
            <person name="Alharthi S.A."/>
            <person name="Onlamun T."/>
            <person name="Nurani R."/>
            <person name="Vong T.K."/>
            <person name="Alberti F."/>
            <person name="Greco C."/>
        </authorList>
    </citation>
    <scope>NUCLEOTIDE SEQUENCE [LARGE SCALE GENOMIC DNA]</scope>
    <source>
        <strain evidence="2">MFLUCC 19-0629</strain>
    </source>
</reference>
<feature type="compositionally biased region" description="Polar residues" evidence="1">
    <location>
        <begin position="47"/>
        <end position="63"/>
    </location>
</feature>
<evidence type="ECO:0000313" key="2">
    <source>
        <dbReference type="EMBL" id="KAK6950174.1"/>
    </source>
</evidence>